<keyword evidence="1" id="KW-0805">Transcription regulation</keyword>
<dbReference type="PRINTS" id="PR00035">
    <property type="entry name" value="HTHGNTR"/>
</dbReference>
<dbReference type="Gene3D" id="1.10.10.10">
    <property type="entry name" value="Winged helix-like DNA-binding domain superfamily/Winged helix DNA-binding domain"/>
    <property type="match status" value="1"/>
</dbReference>
<keyword evidence="3" id="KW-0804">Transcription</keyword>
<keyword evidence="6" id="KW-1185">Reference proteome</keyword>
<keyword evidence="2" id="KW-0238">DNA-binding</keyword>
<gene>
    <name evidence="5" type="ORF">KCG34_05470</name>
</gene>
<feature type="domain" description="HTH gntR-type" evidence="4">
    <location>
        <begin position="2"/>
        <end position="69"/>
    </location>
</feature>
<evidence type="ECO:0000313" key="5">
    <source>
        <dbReference type="EMBL" id="QUD89330.1"/>
    </source>
</evidence>
<dbReference type="Pfam" id="PF00392">
    <property type="entry name" value="GntR"/>
    <property type="match status" value="1"/>
</dbReference>
<protein>
    <submittedName>
        <fullName evidence="5">GntR family transcriptional regulator</fullName>
    </submittedName>
</protein>
<dbReference type="SUPFAM" id="SSF48008">
    <property type="entry name" value="GntR ligand-binding domain-like"/>
    <property type="match status" value="1"/>
</dbReference>
<dbReference type="Gene3D" id="1.20.120.530">
    <property type="entry name" value="GntR ligand-binding domain-like"/>
    <property type="match status" value="1"/>
</dbReference>
<sequence>MAVAVESAYRAIRDGIVSGVYQPGDHLTAQDLAAASGVSRTPVREAMRRLHAEGLIRVIPNRGAFVASLDETDIHKIYDLRVVLEGYAAEAASRSADDRQIEALQALADQLGEMVSDPATLDLDLVAANNNSFHRLLVAAADNARLETALASIVEAPLVLRTFRRYSLEELQRSASQHRELVKALRAHDGLWARSVMTSHILAGRDALLKSLEPPPG</sequence>
<evidence type="ECO:0000256" key="3">
    <source>
        <dbReference type="ARBA" id="ARBA00023163"/>
    </source>
</evidence>
<evidence type="ECO:0000256" key="1">
    <source>
        <dbReference type="ARBA" id="ARBA00023015"/>
    </source>
</evidence>
<proteinExistence type="predicted"/>
<dbReference type="SMART" id="SM00895">
    <property type="entry name" value="FCD"/>
    <property type="match status" value="1"/>
</dbReference>
<dbReference type="SUPFAM" id="SSF46785">
    <property type="entry name" value="Winged helix' DNA-binding domain"/>
    <property type="match status" value="1"/>
</dbReference>
<accession>A0A975G1E6</accession>
<dbReference type="InterPro" id="IPR036388">
    <property type="entry name" value="WH-like_DNA-bd_sf"/>
</dbReference>
<evidence type="ECO:0000256" key="2">
    <source>
        <dbReference type="ARBA" id="ARBA00023125"/>
    </source>
</evidence>
<dbReference type="GO" id="GO:0003677">
    <property type="term" value="F:DNA binding"/>
    <property type="evidence" value="ECO:0007669"/>
    <property type="project" value="UniProtKB-KW"/>
</dbReference>
<dbReference type="InterPro" id="IPR000524">
    <property type="entry name" value="Tscrpt_reg_HTH_GntR"/>
</dbReference>
<dbReference type="PANTHER" id="PTHR43537">
    <property type="entry name" value="TRANSCRIPTIONAL REGULATOR, GNTR FAMILY"/>
    <property type="match status" value="1"/>
</dbReference>
<dbReference type="InterPro" id="IPR036390">
    <property type="entry name" value="WH_DNA-bd_sf"/>
</dbReference>
<dbReference type="PROSITE" id="PS50949">
    <property type="entry name" value="HTH_GNTR"/>
    <property type="match status" value="1"/>
</dbReference>
<dbReference type="Pfam" id="PF07729">
    <property type="entry name" value="FCD"/>
    <property type="match status" value="1"/>
</dbReference>
<dbReference type="AlphaFoldDB" id="A0A975G1E6"/>
<dbReference type="InterPro" id="IPR011711">
    <property type="entry name" value="GntR_C"/>
</dbReference>
<dbReference type="SMART" id="SM00345">
    <property type="entry name" value="HTH_GNTR"/>
    <property type="match status" value="1"/>
</dbReference>
<dbReference type="KEGG" id="caul:KCG34_05470"/>
<dbReference type="PANTHER" id="PTHR43537:SF24">
    <property type="entry name" value="GLUCONATE OPERON TRANSCRIPTIONAL REPRESSOR"/>
    <property type="match status" value="1"/>
</dbReference>
<dbReference type="GO" id="GO:0003700">
    <property type="term" value="F:DNA-binding transcription factor activity"/>
    <property type="evidence" value="ECO:0007669"/>
    <property type="project" value="InterPro"/>
</dbReference>
<organism evidence="5 6">
    <name type="scientific">Phenylobacterium montanum</name>
    <dbReference type="NCBI Taxonomy" id="2823693"/>
    <lineage>
        <taxon>Bacteria</taxon>
        <taxon>Pseudomonadati</taxon>
        <taxon>Pseudomonadota</taxon>
        <taxon>Alphaproteobacteria</taxon>
        <taxon>Caulobacterales</taxon>
        <taxon>Caulobacteraceae</taxon>
        <taxon>Phenylobacterium</taxon>
    </lineage>
</organism>
<name>A0A975G1E6_9CAUL</name>
<dbReference type="RefSeq" id="WP_211939382.1">
    <property type="nucleotide sequence ID" value="NZ_CP073078.1"/>
</dbReference>
<evidence type="ECO:0000313" key="6">
    <source>
        <dbReference type="Proteomes" id="UP000676409"/>
    </source>
</evidence>
<dbReference type="CDD" id="cd07377">
    <property type="entry name" value="WHTH_GntR"/>
    <property type="match status" value="1"/>
</dbReference>
<dbReference type="InterPro" id="IPR008920">
    <property type="entry name" value="TF_FadR/GntR_C"/>
</dbReference>
<evidence type="ECO:0000259" key="4">
    <source>
        <dbReference type="PROSITE" id="PS50949"/>
    </source>
</evidence>
<dbReference type="EMBL" id="CP073078">
    <property type="protein sequence ID" value="QUD89330.1"/>
    <property type="molecule type" value="Genomic_DNA"/>
</dbReference>
<dbReference type="Proteomes" id="UP000676409">
    <property type="component" value="Chromosome"/>
</dbReference>
<reference evidence="5" key="1">
    <citation type="submission" date="2021-04" db="EMBL/GenBank/DDBJ databases">
        <title>The complete genome sequence of Caulobacter sp. S6.</title>
        <authorList>
            <person name="Tang Y."/>
            <person name="Ouyang W."/>
            <person name="Liu Q."/>
            <person name="Huang B."/>
            <person name="Guo Z."/>
            <person name="Lei P."/>
        </authorList>
    </citation>
    <scope>NUCLEOTIDE SEQUENCE</scope>
    <source>
        <strain evidence="5">S6</strain>
    </source>
</reference>